<dbReference type="PANTHER" id="PTHR21738:SF0">
    <property type="entry name" value="RIBOSOMAL RNA PROCESSING PROTEIN 36 HOMOLOG"/>
    <property type="match status" value="1"/>
</dbReference>
<dbReference type="InterPro" id="IPR009292">
    <property type="entry name" value="RRP36"/>
</dbReference>
<comment type="subcellular location">
    <subcellularLocation>
        <location evidence="1 6">Nucleus</location>
        <location evidence="1 6">Nucleolus</location>
    </subcellularLocation>
</comment>
<feature type="region of interest" description="Disordered" evidence="7">
    <location>
        <begin position="149"/>
        <end position="171"/>
    </location>
</feature>
<reference evidence="8" key="1">
    <citation type="submission" date="2021-01" db="EMBL/GenBank/DDBJ databases">
        <authorList>
            <person name="Corre E."/>
            <person name="Pelletier E."/>
            <person name="Niang G."/>
            <person name="Scheremetjew M."/>
            <person name="Finn R."/>
            <person name="Kale V."/>
            <person name="Holt S."/>
            <person name="Cochrane G."/>
            <person name="Meng A."/>
            <person name="Brown T."/>
            <person name="Cohen L."/>
        </authorList>
    </citation>
    <scope>NUCLEOTIDE SEQUENCE</scope>
    <source>
        <strain evidence="8">Isolate 1302-5</strain>
    </source>
</reference>
<evidence type="ECO:0000256" key="5">
    <source>
        <dbReference type="ARBA" id="ARBA00023242"/>
    </source>
</evidence>
<evidence type="ECO:0000256" key="3">
    <source>
        <dbReference type="ARBA" id="ARBA00022517"/>
    </source>
</evidence>
<evidence type="ECO:0000256" key="7">
    <source>
        <dbReference type="SAM" id="MobiDB-lite"/>
    </source>
</evidence>
<dbReference type="GO" id="GO:0005730">
    <property type="term" value="C:nucleolus"/>
    <property type="evidence" value="ECO:0007669"/>
    <property type="project" value="UniProtKB-SubCell"/>
</dbReference>
<keyword evidence="5 6" id="KW-0539">Nucleus</keyword>
<evidence type="ECO:0000256" key="1">
    <source>
        <dbReference type="ARBA" id="ARBA00004604"/>
    </source>
</evidence>
<dbReference type="GO" id="GO:0030686">
    <property type="term" value="C:90S preribosome"/>
    <property type="evidence" value="ECO:0007669"/>
    <property type="project" value="TreeGrafter"/>
</dbReference>
<keyword evidence="3 6" id="KW-0690">Ribosome biogenesis</keyword>
<feature type="compositionally biased region" description="Polar residues" evidence="7">
    <location>
        <begin position="11"/>
        <end position="28"/>
    </location>
</feature>
<evidence type="ECO:0000256" key="6">
    <source>
        <dbReference type="RuleBase" id="RU368027"/>
    </source>
</evidence>
<proteinExistence type="inferred from homology"/>
<evidence type="ECO:0000256" key="2">
    <source>
        <dbReference type="ARBA" id="ARBA00009418"/>
    </source>
</evidence>
<gene>
    <name evidence="8" type="ORF">OAUR00152_LOCUS42629</name>
</gene>
<protein>
    <recommendedName>
        <fullName evidence="6">rRNA biogenesis protein RRP36</fullName>
    </recommendedName>
</protein>
<name>A0A7S4KBY4_9STRA</name>
<keyword evidence="4 6" id="KW-0698">rRNA processing</keyword>
<keyword evidence="6" id="KW-0687">Ribonucleoprotein</keyword>
<feature type="region of interest" description="Disordered" evidence="7">
    <location>
        <begin position="205"/>
        <end position="235"/>
    </location>
</feature>
<evidence type="ECO:0000256" key="4">
    <source>
        <dbReference type="ARBA" id="ARBA00022552"/>
    </source>
</evidence>
<dbReference type="EMBL" id="HBKQ01062531">
    <property type="protein sequence ID" value="CAE2290053.1"/>
    <property type="molecule type" value="Transcribed_RNA"/>
</dbReference>
<organism evidence="8">
    <name type="scientific">Odontella aurita</name>
    <dbReference type="NCBI Taxonomy" id="265563"/>
    <lineage>
        <taxon>Eukaryota</taxon>
        <taxon>Sar</taxon>
        <taxon>Stramenopiles</taxon>
        <taxon>Ochrophyta</taxon>
        <taxon>Bacillariophyta</taxon>
        <taxon>Mediophyceae</taxon>
        <taxon>Biddulphiophycidae</taxon>
        <taxon>Eupodiscales</taxon>
        <taxon>Odontellaceae</taxon>
        <taxon>Odontella</taxon>
    </lineage>
</organism>
<feature type="region of interest" description="Disordered" evidence="7">
    <location>
        <begin position="1"/>
        <end position="52"/>
    </location>
</feature>
<evidence type="ECO:0000313" key="8">
    <source>
        <dbReference type="EMBL" id="CAE2290053.1"/>
    </source>
</evidence>
<feature type="compositionally biased region" description="Basic residues" evidence="7">
    <location>
        <begin position="217"/>
        <end position="235"/>
    </location>
</feature>
<dbReference type="GO" id="GO:0000462">
    <property type="term" value="P:maturation of SSU-rRNA from tricistronic rRNA transcript (SSU-rRNA, 5.8S rRNA, LSU-rRNA)"/>
    <property type="evidence" value="ECO:0007669"/>
    <property type="project" value="TreeGrafter"/>
</dbReference>
<feature type="compositionally biased region" description="Basic and acidic residues" evidence="7">
    <location>
        <begin position="38"/>
        <end position="49"/>
    </location>
</feature>
<sequence>MGRTREMTHLLTMSQKPLVRSNQWSTQFQRREKKSKHKPTEASSRRSDFFARGAPDLNSSGIGVSVGANRYRAHDPRFESLSGHYDQDMFEKKYSFLKDAQEDEIQRLKARVAAWKKTGRSGTKARRKLGLTDGSASLEEDKEQLSYLMQKSSERRKDQVQRAAKRAVKKKIREEVAEGKRGAYYLKRSEQKRLEVEAQFDELQKRGGSSAVDKAIAKKRKKKSSKDKRFLPRKG</sequence>
<accession>A0A7S4KBY4</accession>
<comment type="similarity">
    <text evidence="2 6">Belongs to the RRP36 family.</text>
</comment>
<dbReference type="AlphaFoldDB" id="A0A7S4KBY4"/>
<comment type="subunit">
    <text evidence="6">Associates with 90S and pre-40S pre-ribosomal particles.</text>
</comment>
<dbReference type="Pfam" id="PF06102">
    <property type="entry name" value="RRP36"/>
    <property type="match status" value="1"/>
</dbReference>
<dbReference type="PANTHER" id="PTHR21738">
    <property type="entry name" value="RIBOSOMAL RNA PROCESSING PROTEIN 36 HOMOLOG"/>
    <property type="match status" value="1"/>
</dbReference>
<comment type="function">
    <text evidence="6">Component of the 90S pre-ribosome involved in the maturation of rRNAs. Required for early cleavages of the pre-RNAs in the 40S ribosomal subunit maturation pathway.</text>
</comment>